<evidence type="ECO:0000313" key="11">
    <source>
        <dbReference type="Proteomes" id="UP000325255"/>
    </source>
</evidence>
<dbReference type="Proteomes" id="UP000325255">
    <property type="component" value="Unassembled WGS sequence"/>
</dbReference>
<keyword evidence="7 8" id="KW-0472">Membrane</keyword>
<keyword evidence="2" id="KW-0813">Transport</keyword>
<sequence length="414" mass="42935">MVAQSLYQNIAVLAAFLLAYAFVAGRVERSWLSGPIIFTLAGLALGKDGLGLLQLQLIAEPLRILAELTLAMVLFSDAANADFRVLRANLGIPQRLLLIGLPLTVILGAAAAFWLFPWLDPLEMGLLAAMLAPTDAALGRPVVTNAAVPARIREGLNVESGLNDGICVPLVVILLGLAIGTQIEGGTPAHVVFVVAEEIGIGLAVGLALTAGGMWLLDRAERHGWTSESWRDIPLAALAAACFALAQAIGGSGFIACFTGGLLLSPSPHARKEKLLRGTENTGEALALLTWVLFGAAAIGPLLARVTWPTLAYAALSLTVIRMLPVFLCLIGTGTSLAAKLFIGWFGPRGLASIVFGIIVLDEHLPGNDTLILTVACTVALSVLAHGISANPLVHWLAARLGTGGDAAAATGEA</sequence>
<dbReference type="AlphaFoldDB" id="A0A5M6IWL9"/>
<comment type="subcellular location">
    <subcellularLocation>
        <location evidence="1">Cell membrane</location>
        <topology evidence="1">Multi-pass membrane protein</topology>
    </subcellularLocation>
</comment>
<feature type="transmembrane region" description="Helical" evidence="8">
    <location>
        <begin position="191"/>
        <end position="217"/>
    </location>
</feature>
<feature type="transmembrane region" description="Helical" evidence="8">
    <location>
        <begin position="30"/>
        <end position="46"/>
    </location>
</feature>
<dbReference type="RefSeq" id="WP_150040225.1">
    <property type="nucleotide sequence ID" value="NZ_OW485601.1"/>
</dbReference>
<feature type="transmembrane region" description="Helical" evidence="8">
    <location>
        <begin position="237"/>
        <end position="264"/>
    </location>
</feature>
<evidence type="ECO:0000259" key="9">
    <source>
        <dbReference type="Pfam" id="PF00999"/>
    </source>
</evidence>
<dbReference type="PANTHER" id="PTHR32507">
    <property type="entry name" value="NA(+)/H(+) ANTIPORTER 1"/>
    <property type="match status" value="1"/>
</dbReference>
<dbReference type="PRINTS" id="PR00173">
    <property type="entry name" value="EDTRNSPORT"/>
</dbReference>
<feature type="transmembrane region" description="Helical" evidence="8">
    <location>
        <begin position="371"/>
        <end position="390"/>
    </location>
</feature>
<dbReference type="GO" id="GO:0015297">
    <property type="term" value="F:antiporter activity"/>
    <property type="evidence" value="ECO:0007669"/>
    <property type="project" value="UniProtKB-KW"/>
</dbReference>
<proteinExistence type="predicted"/>
<reference evidence="10 11" key="1">
    <citation type="submission" date="2019-09" db="EMBL/GenBank/DDBJ databases">
        <title>Genome sequence of Rhodovastum atsumiense, a diverse member of the Acetobacteraceae family of non-sulfur purple photosynthetic bacteria.</title>
        <authorList>
            <person name="Meyer T."/>
            <person name="Kyndt J."/>
        </authorList>
    </citation>
    <scope>NUCLEOTIDE SEQUENCE [LARGE SCALE GENOMIC DNA]</scope>
    <source>
        <strain evidence="10 11">DSM 21279</strain>
    </source>
</reference>
<keyword evidence="5 8" id="KW-1133">Transmembrane helix</keyword>
<gene>
    <name evidence="10" type="ORF">F1189_08105</name>
</gene>
<evidence type="ECO:0000256" key="3">
    <source>
        <dbReference type="ARBA" id="ARBA00022449"/>
    </source>
</evidence>
<feature type="domain" description="Cation/H+ exchanger transmembrane" evidence="9">
    <location>
        <begin position="17"/>
        <end position="396"/>
    </location>
</feature>
<dbReference type="GO" id="GO:0005886">
    <property type="term" value="C:plasma membrane"/>
    <property type="evidence" value="ECO:0007669"/>
    <property type="project" value="UniProtKB-SubCell"/>
</dbReference>
<feature type="transmembrane region" description="Helical" evidence="8">
    <location>
        <begin position="310"/>
        <end position="330"/>
    </location>
</feature>
<evidence type="ECO:0000256" key="8">
    <source>
        <dbReference type="SAM" id="Phobius"/>
    </source>
</evidence>
<dbReference type="Pfam" id="PF00999">
    <property type="entry name" value="Na_H_Exchanger"/>
    <property type="match status" value="1"/>
</dbReference>
<feature type="transmembrane region" description="Helical" evidence="8">
    <location>
        <begin position="96"/>
        <end position="116"/>
    </location>
</feature>
<dbReference type="OrthoDB" id="570124at2"/>
<comment type="caution">
    <text evidence="10">The sequence shown here is derived from an EMBL/GenBank/DDBJ whole genome shotgun (WGS) entry which is preliminary data.</text>
</comment>
<evidence type="ECO:0000256" key="7">
    <source>
        <dbReference type="ARBA" id="ARBA00023136"/>
    </source>
</evidence>
<dbReference type="PANTHER" id="PTHR32507:SF8">
    <property type="entry name" value="CNH1P"/>
    <property type="match status" value="1"/>
</dbReference>
<evidence type="ECO:0000256" key="2">
    <source>
        <dbReference type="ARBA" id="ARBA00022448"/>
    </source>
</evidence>
<accession>A0A5M6IWL9</accession>
<feature type="transmembrane region" description="Helical" evidence="8">
    <location>
        <begin position="6"/>
        <end position="23"/>
    </location>
</feature>
<protein>
    <submittedName>
        <fullName evidence="10">Sodium:proton antiporter</fullName>
    </submittedName>
</protein>
<evidence type="ECO:0000313" key="10">
    <source>
        <dbReference type="EMBL" id="KAA5612692.1"/>
    </source>
</evidence>
<evidence type="ECO:0000256" key="6">
    <source>
        <dbReference type="ARBA" id="ARBA00023065"/>
    </source>
</evidence>
<dbReference type="InterPro" id="IPR006153">
    <property type="entry name" value="Cation/H_exchanger_TM"/>
</dbReference>
<keyword evidence="3" id="KW-0050">Antiport</keyword>
<feature type="transmembrane region" description="Helical" evidence="8">
    <location>
        <begin position="161"/>
        <end position="179"/>
    </location>
</feature>
<keyword evidence="11" id="KW-1185">Reference proteome</keyword>
<evidence type="ECO:0000256" key="1">
    <source>
        <dbReference type="ARBA" id="ARBA00004651"/>
    </source>
</evidence>
<feature type="transmembrane region" description="Helical" evidence="8">
    <location>
        <begin position="337"/>
        <end position="359"/>
    </location>
</feature>
<dbReference type="GO" id="GO:1902600">
    <property type="term" value="P:proton transmembrane transport"/>
    <property type="evidence" value="ECO:0007669"/>
    <property type="project" value="InterPro"/>
</dbReference>
<evidence type="ECO:0000256" key="4">
    <source>
        <dbReference type="ARBA" id="ARBA00022692"/>
    </source>
</evidence>
<name>A0A5M6IWL9_9PROT</name>
<feature type="transmembrane region" description="Helical" evidence="8">
    <location>
        <begin position="285"/>
        <end position="304"/>
    </location>
</feature>
<organism evidence="10 11">
    <name type="scientific">Rhodovastum atsumiense</name>
    <dbReference type="NCBI Taxonomy" id="504468"/>
    <lineage>
        <taxon>Bacteria</taxon>
        <taxon>Pseudomonadati</taxon>
        <taxon>Pseudomonadota</taxon>
        <taxon>Alphaproteobacteria</taxon>
        <taxon>Acetobacterales</taxon>
        <taxon>Acetobacteraceae</taxon>
        <taxon>Rhodovastum</taxon>
    </lineage>
</organism>
<keyword evidence="4 8" id="KW-0812">Transmembrane</keyword>
<evidence type="ECO:0000256" key="5">
    <source>
        <dbReference type="ARBA" id="ARBA00022989"/>
    </source>
</evidence>
<dbReference type="EMBL" id="VWPK01000010">
    <property type="protein sequence ID" value="KAA5612692.1"/>
    <property type="molecule type" value="Genomic_DNA"/>
</dbReference>
<keyword evidence="6" id="KW-0406">Ion transport</keyword>